<keyword evidence="5" id="KW-0720">Serine protease</keyword>
<keyword evidence="10" id="KW-1185">Reference proteome</keyword>
<dbReference type="AlphaFoldDB" id="A0AAV7I6X6"/>
<dbReference type="GO" id="GO:0006508">
    <property type="term" value="P:proteolysis"/>
    <property type="evidence" value="ECO:0007669"/>
    <property type="project" value="UniProtKB-KW"/>
</dbReference>
<proteinExistence type="inferred from homology"/>
<sequence>MDRFIHIVFILAIFLPLGIDGKSPRKIVGGTFAQINDFPWIVSVQSWGAHYCGGALVSKKHVLTAAHCLCTPDERTKTMKIFDKDAFRIAAGSSSSKNLNQVYEVEKINVHPAYTGKSPLVLHDLGIITMKEEAALDDTVQVVNLPTDYCYAGQLATVLGWGYLKDKDGATFEWLQKAPVLTLSNEDCMQKLPYPIAEDHICGWYGKGVGFCDGDSGGPLVLNGEIVGVVSMGYACGSGLPDIYTRVYSYLPWIRRVISRTYN</sequence>
<dbReference type="PANTHER" id="PTHR24276">
    <property type="entry name" value="POLYSERASE-RELATED"/>
    <property type="match status" value="1"/>
</dbReference>
<name>A0AAV7I6X6_COTGL</name>
<keyword evidence="4" id="KW-0378">Hydrolase</keyword>
<dbReference type="PRINTS" id="PR00722">
    <property type="entry name" value="CHYMOTRYPSIN"/>
</dbReference>
<evidence type="ECO:0000256" key="6">
    <source>
        <dbReference type="ARBA" id="ARBA00023157"/>
    </source>
</evidence>
<keyword evidence="7" id="KW-0732">Signal</keyword>
<dbReference type="Pfam" id="PF00089">
    <property type="entry name" value="Trypsin"/>
    <property type="match status" value="1"/>
</dbReference>
<evidence type="ECO:0000256" key="2">
    <source>
        <dbReference type="ARBA" id="ARBA00007664"/>
    </source>
</evidence>
<keyword evidence="6" id="KW-1015">Disulfide bond</keyword>
<dbReference type="EMBL" id="JAHXZJ010002237">
    <property type="protein sequence ID" value="KAH0547060.1"/>
    <property type="molecule type" value="Genomic_DNA"/>
</dbReference>
<reference evidence="9 10" key="1">
    <citation type="journal article" date="2021" name="J. Hered.">
        <title>A chromosome-level genome assembly of the parasitoid wasp, Cotesia glomerata (Hymenoptera: Braconidae).</title>
        <authorList>
            <person name="Pinto B.J."/>
            <person name="Weis J.J."/>
            <person name="Gamble T."/>
            <person name="Ode P.J."/>
            <person name="Paul R."/>
            <person name="Zaspel J.M."/>
        </authorList>
    </citation>
    <scope>NUCLEOTIDE SEQUENCE [LARGE SCALE GENOMIC DNA]</scope>
    <source>
        <strain evidence="9">CgM1</strain>
    </source>
</reference>
<dbReference type="InterPro" id="IPR018114">
    <property type="entry name" value="TRYPSIN_HIS"/>
</dbReference>
<keyword evidence="3" id="KW-0645">Protease</keyword>
<dbReference type="InterPro" id="IPR009003">
    <property type="entry name" value="Peptidase_S1_PA"/>
</dbReference>
<evidence type="ECO:0000256" key="1">
    <source>
        <dbReference type="ARBA" id="ARBA00004239"/>
    </source>
</evidence>
<evidence type="ECO:0000259" key="8">
    <source>
        <dbReference type="PROSITE" id="PS50240"/>
    </source>
</evidence>
<feature type="signal peptide" evidence="7">
    <location>
        <begin position="1"/>
        <end position="21"/>
    </location>
</feature>
<evidence type="ECO:0000313" key="9">
    <source>
        <dbReference type="EMBL" id="KAH0547060.1"/>
    </source>
</evidence>
<dbReference type="PROSITE" id="PS00134">
    <property type="entry name" value="TRYPSIN_HIS"/>
    <property type="match status" value="1"/>
</dbReference>
<comment type="caution">
    <text evidence="9">The sequence shown here is derived from an EMBL/GenBank/DDBJ whole genome shotgun (WGS) entry which is preliminary data.</text>
</comment>
<dbReference type="Gene3D" id="2.40.10.10">
    <property type="entry name" value="Trypsin-like serine proteases"/>
    <property type="match status" value="1"/>
</dbReference>
<dbReference type="PANTHER" id="PTHR24276:SF91">
    <property type="entry name" value="AT26814P-RELATED"/>
    <property type="match status" value="1"/>
</dbReference>
<dbReference type="GO" id="GO:0005576">
    <property type="term" value="C:extracellular region"/>
    <property type="evidence" value="ECO:0007669"/>
    <property type="project" value="UniProtKB-SubCell"/>
</dbReference>
<organism evidence="9 10">
    <name type="scientific">Cotesia glomerata</name>
    <name type="common">Lepidopteran parasitic wasp</name>
    <name type="synonym">Apanteles glomeratus</name>
    <dbReference type="NCBI Taxonomy" id="32391"/>
    <lineage>
        <taxon>Eukaryota</taxon>
        <taxon>Metazoa</taxon>
        <taxon>Ecdysozoa</taxon>
        <taxon>Arthropoda</taxon>
        <taxon>Hexapoda</taxon>
        <taxon>Insecta</taxon>
        <taxon>Pterygota</taxon>
        <taxon>Neoptera</taxon>
        <taxon>Endopterygota</taxon>
        <taxon>Hymenoptera</taxon>
        <taxon>Apocrita</taxon>
        <taxon>Ichneumonoidea</taxon>
        <taxon>Braconidae</taxon>
        <taxon>Microgastrinae</taxon>
        <taxon>Cotesia</taxon>
    </lineage>
</organism>
<dbReference type="PROSITE" id="PS50240">
    <property type="entry name" value="TRYPSIN_DOM"/>
    <property type="match status" value="1"/>
</dbReference>
<dbReference type="SMART" id="SM00020">
    <property type="entry name" value="Tryp_SPc"/>
    <property type="match status" value="1"/>
</dbReference>
<dbReference type="InterPro" id="IPR043504">
    <property type="entry name" value="Peptidase_S1_PA_chymotrypsin"/>
</dbReference>
<dbReference type="Proteomes" id="UP000826195">
    <property type="component" value="Unassembled WGS sequence"/>
</dbReference>
<feature type="chain" id="PRO_5043630703" description="Peptidase S1 domain-containing protein" evidence="7">
    <location>
        <begin position="22"/>
        <end position="263"/>
    </location>
</feature>
<evidence type="ECO:0000256" key="4">
    <source>
        <dbReference type="ARBA" id="ARBA00022801"/>
    </source>
</evidence>
<evidence type="ECO:0000256" key="5">
    <source>
        <dbReference type="ARBA" id="ARBA00022825"/>
    </source>
</evidence>
<gene>
    <name evidence="9" type="ORF">KQX54_016892</name>
</gene>
<comment type="similarity">
    <text evidence="2">Belongs to the peptidase S1 family.</text>
</comment>
<dbReference type="InterPro" id="IPR050430">
    <property type="entry name" value="Peptidase_S1"/>
</dbReference>
<dbReference type="GO" id="GO:0004252">
    <property type="term" value="F:serine-type endopeptidase activity"/>
    <property type="evidence" value="ECO:0007669"/>
    <property type="project" value="InterPro"/>
</dbReference>
<dbReference type="InterPro" id="IPR001314">
    <property type="entry name" value="Peptidase_S1A"/>
</dbReference>
<feature type="domain" description="Peptidase S1" evidence="8">
    <location>
        <begin position="27"/>
        <end position="259"/>
    </location>
</feature>
<evidence type="ECO:0000256" key="7">
    <source>
        <dbReference type="SAM" id="SignalP"/>
    </source>
</evidence>
<dbReference type="InterPro" id="IPR001254">
    <property type="entry name" value="Trypsin_dom"/>
</dbReference>
<dbReference type="FunFam" id="2.40.10.10:FF:000036">
    <property type="entry name" value="Trypsin beta"/>
    <property type="match status" value="1"/>
</dbReference>
<comment type="subcellular location">
    <subcellularLocation>
        <location evidence="1">Secreted</location>
        <location evidence="1">Extracellular space</location>
    </subcellularLocation>
</comment>
<evidence type="ECO:0000256" key="3">
    <source>
        <dbReference type="ARBA" id="ARBA00022670"/>
    </source>
</evidence>
<accession>A0AAV7I6X6</accession>
<dbReference type="SUPFAM" id="SSF50494">
    <property type="entry name" value="Trypsin-like serine proteases"/>
    <property type="match status" value="1"/>
</dbReference>
<evidence type="ECO:0000313" key="10">
    <source>
        <dbReference type="Proteomes" id="UP000826195"/>
    </source>
</evidence>
<protein>
    <recommendedName>
        <fullName evidence="8">Peptidase S1 domain-containing protein</fullName>
    </recommendedName>
</protein>
<dbReference type="CDD" id="cd00190">
    <property type="entry name" value="Tryp_SPc"/>
    <property type="match status" value="1"/>
</dbReference>